<dbReference type="SUPFAM" id="SSF56322">
    <property type="entry name" value="ADC synthase"/>
    <property type="match status" value="1"/>
</dbReference>
<feature type="domain" description="Chorismate-utilising enzyme C-terminal" evidence="1">
    <location>
        <begin position="89"/>
        <end position="343"/>
    </location>
</feature>
<evidence type="ECO:0000313" key="3">
    <source>
        <dbReference type="Proteomes" id="UP000255423"/>
    </source>
</evidence>
<dbReference type="RefSeq" id="WP_109573122.1">
    <property type="nucleotide sequence ID" value="NZ_UHJL01000003.1"/>
</dbReference>
<dbReference type="Gene3D" id="3.60.120.10">
    <property type="entry name" value="Anthranilate synthase"/>
    <property type="match status" value="1"/>
</dbReference>
<dbReference type="EMBL" id="UHJL01000003">
    <property type="protein sequence ID" value="SUQ24700.1"/>
    <property type="molecule type" value="Genomic_DNA"/>
</dbReference>
<name>A0A380S7B0_FIBSU</name>
<dbReference type="GO" id="GO:0016829">
    <property type="term" value="F:lyase activity"/>
    <property type="evidence" value="ECO:0007669"/>
    <property type="project" value="UniProtKB-KW"/>
</dbReference>
<dbReference type="Proteomes" id="UP000255423">
    <property type="component" value="Unassembled WGS sequence"/>
</dbReference>
<evidence type="ECO:0000259" key="1">
    <source>
        <dbReference type="Pfam" id="PF00425"/>
    </source>
</evidence>
<dbReference type="Gene3D" id="3.20.10.10">
    <property type="entry name" value="D-amino Acid Aminotransferase, subunit A, domain 2"/>
    <property type="match status" value="1"/>
</dbReference>
<reference evidence="2 3" key="1">
    <citation type="submission" date="2017-08" db="EMBL/GenBank/DDBJ databases">
        <authorList>
            <person name="de Groot N.N."/>
        </authorList>
    </citation>
    <scope>NUCLEOTIDE SEQUENCE [LARGE SCALE GENOMIC DNA]</scope>
    <source>
        <strain evidence="2 3">HM2</strain>
    </source>
</reference>
<dbReference type="InterPro" id="IPR005801">
    <property type="entry name" value="ADC_synthase"/>
</dbReference>
<sequence>MQIYTNKVFNNPIETIETFDPQKVQSALNRIESLQCQGYYLLGYMRYDLKNAASNAPLIYFEAYDSFQPFEEKIPDYKIGTIVKPRLSKEEYSQKIGYIKEQIKNGITYEVNYTYPSTLRTNASDLDLFQFLLQNQKTPYNAFLQNKYETILSFSPELFFVKRGNKILTKPMKGTLKRGKTSEEDDALQEFLHNDLKNRTENVMIVDLLRNDLGRISKPGTVYADKLFEVEKHKTVFQMTSEISSELKDGTTLYDIINAIYPCGSITGAPKISTMEVIANAEPFPREVYCGAIGYIHDDEMTFSVPIRILQKKQGESDYRYDAGGAITWASTADDEWNETMTKASFLNTEFSLIETGITDFEMHLERLRNSANALGFTWNSDLEKIKFDKSVVNRIELFKDGHFELTTRPIPAPKQNPRIKIVHKVNSSNPFLYHKTSIRLPFPKDVFDEICVNEKGEITEGTFTNIGILKDGIIYTPPIECGLLNGITRQKLLNEGKAKEKILYPSDLQTAEKIYCFNSVRGIVEVTLDE</sequence>
<dbReference type="Pfam" id="PF00425">
    <property type="entry name" value="Chorismate_bind"/>
    <property type="match status" value="1"/>
</dbReference>
<proteinExistence type="predicted"/>
<dbReference type="InterPro" id="IPR019999">
    <property type="entry name" value="Anth_synth_I-like"/>
</dbReference>
<dbReference type="InterPro" id="IPR015890">
    <property type="entry name" value="Chorismate_C"/>
</dbReference>
<dbReference type="GO" id="GO:0000162">
    <property type="term" value="P:L-tryptophan biosynthetic process"/>
    <property type="evidence" value="ECO:0007669"/>
    <property type="project" value="TreeGrafter"/>
</dbReference>
<gene>
    <name evidence="2" type="ORF">SAMN05661053_2112</name>
</gene>
<organism evidence="2 3">
    <name type="scientific">Fibrobacter succinogenes</name>
    <name type="common">Bacteroides succinogenes</name>
    <dbReference type="NCBI Taxonomy" id="833"/>
    <lineage>
        <taxon>Bacteria</taxon>
        <taxon>Pseudomonadati</taxon>
        <taxon>Fibrobacterota</taxon>
        <taxon>Fibrobacteria</taxon>
        <taxon>Fibrobacterales</taxon>
        <taxon>Fibrobacteraceae</taxon>
        <taxon>Fibrobacter</taxon>
    </lineage>
</organism>
<dbReference type="AlphaFoldDB" id="A0A380S7B0"/>
<dbReference type="PANTHER" id="PTHR11236">
    <property type="entry name" value="AMINOBENZOATE/ANTHRANILATE SYNTHASE"/>
    <property type="match status" value="1"/>
</dbReference>
<protein>
    <submittedName>
        <fullName evidence="2">Para-aminobenzoate synthetase / 4-amino-4-deoxychorismate lyase</fullName>
    </submittedName>
</protein>
<dbReference type="GO" id="GO:0046820">
    <property type="term" value="F:4-amino-4-deoxychorismate synthase activity"/>
    <property type="evidence" value="ECO:0007669"/>
    <property type="project" value="TreeGrafter"/>
</dbReference>
<dbReference type="PRINTS" id="PR00095">
    <property type="entry name" value="ANTSNTHASEI"/>
</dbReference>
<evidence type="ECO:0000313" key="2">
    <source>
        <dbReference type="EMBL" id="SUQ24700.1"/>
    </source>
</evidence>
<dbReference type="PANTHER" id="PTHR11236:SF50">
    <property type="entry name" value="AMINODEOXYCHORISMATE SYNTHASE COMPONENT 1"/>
    <property type="match status" value="1"/>
</dbReference>
<keyword evidence="2" id="KW-0456">Lyase</keyword>
<dbReference type="Pfam" id="PF01063">
    <property type="entry name" value="Aminotran_4"/>
    <property type="match status" value="1"/>
</dbReference>
<accession>A0A380S7B0</accession>
<dbReference type="InterPro" id="IPR001544">
    <property type="entry name" value="Aminotrans_IV"/>
</dbReference>
<dbReference type="InterPro" id="IPR043132">
    <property type="entry name" value="BCAT-like_C"/>
</dbReference>
<dbReference type="InterPro" id="IPR036038">
    <property type="entry name" value="Aminotransferase-like"/>
</dbReference>
<dbReference type="SUPFAM" id="SSF56752">
    <property type="entry name" value="D-aminoacid aminotransferase-like PLP-dependent enzymes"/>
    <property type="match status" value="1"/>
</dbReference>